<evidence type="ECO:0000313" key="3">
    <source>
        <dbReference type="Proteomes" id="UP001174936"/>
    </source>
</evidence>
<feature type="chain" id="PRO_5041259628" evidence="1">
    <location>
        <begin position="21"/>
        <end position="127"/>
    </location>
</feature>
<gene>
    <name evidence="2" type="ORF">B0T16DRAFT_384460</name>
</gene>
<evidence type="ECO:0000313" key="2">
    <source>
        <dbReference type="EMBL" id="KAK0655622.1"/>
    </source>
</evidence>
<dbReference type="EMBL" id="JAULSV010000001">
    <property type="protein sequence ID" value="KAK0655622.1"/>
    <property type="molecule type" value="Genomic_DNA"/>
</dbReference>
<dbReference type="AlphaFoldDB" id="A0AA39YN41"/>
<organism evidence="2 3">
    <name type="scientific">Cercophora newfieldiana</name>
    <dbReference type="NCBI Taxonomy" id="92897"/>
    <lineage>
        <taxon>Eukaryota</taxon>
        <taxon>Fungi</taxon>
        <taxon>Dikarya</taxon>
        <taxon>Ascomycota</taxon>
        <taxon>Pezizomycotina</taxon>
        <taxon>Sordariomycetes</taxon>
        <taxon>Sordariomycetidae</taxon>
        <taxon>Sordariales</taxon>
        <taxon>Lasiosphaeriaceae</taxon>
        <taxon>Cercophora</taxon>
    </lineage>
</organism>
<comment type="caution">
    <text evidence="2">The sequence shown here is derived from an EMBL/GenBank/DDBJ whole genome shotgun (WGS) entry which is preliminary data.</text>
</comment>
<name>A0AA39YN41_9PEZI</name>
<accession>A0AA39YN41</accession>
<sequence length="127" mass="13775">MASLRAVVVGALCLAQAVSAIRPIWGLEDLRRLPEMGITMSFETDVTAMQNPRGFLADATGKGIVNYMESGVKPALQRVRRFGLSREGHVGTVEHLQPLNEIIELGRESQYIPTKRVGNKATGRGSG</sequence>
<feature type="signal peptide" evidence="1">
    <location>
        <begin position="1"/>
        <end position="20"/>
    </location>
</feature>
<proteinExistence type="predicted"/>
<reference evidence="2" key="1">
    <citation type="submission" date="2023-06" db="EMBL/GenBank/DDBJ databases">
        <title>Genome-scale phylogeny and comparative genomics of the fungal order Sordariales.</title>
        <authorList>
            <consortium name="Lawrence Berkeley National Laboratory"/>
            <person name="Hensen N."/>
            <person name="Bonometti L."/>
            <person name="Westerberg I."/>
            <person name="Brannstrom I.O."/>
            <person name="Guillou S."/>
            <person name="Cros-Aarteil S."/>
            <person name="Calhoun S."/>
            <person name="Haridas S."/>
            <person name="Kuo A."/>
            <person name="Mondo S."/>
            <person name="Pangilinan J."/>
            <person name="Riley R."/>
            <person name="Labutti K."/>
            <person name="Andreopoulos B."/>
            <person name="Lipzen A."/>
            <person name="Chen C."/>
            <person name="Yanf M."/>
            <person name="Daum C."/>
            <person name="Ng V."/>
            <person name="Clum A."/>
            <person name="Steindorff A."/>
            <person name="Ohm R."/>
            <person name="Martin F."/>
            <person name="Silar P."/>
            <person name="Natvig D."/>
            <person name="Lalanne C."/>
            <person name="Gautier V."/>
            <person name="Ament-Velasquez S.L."/>
            <person name="Kruys A."/>
            <person name="Hutchinson M.I."/>
            <person name="Powell A.J."/>
            <person name="Barry K."/>
            <person name="Miller A.N."/>
            <person name="Grigoriev I.V."/>
            <person name="Debuchy R."/>
            <person name="Gladieux P."/>
            <person name="Thoren M.H."/>
            <person name="Johannesson H."/>
        </authorList>
    </citation>
    <scope>NUCLEOTIDE SEQUENCE</scope>
    <source>
        <strain evidence="2">SMH2532-1</strain>
    </source>
</reference>
<dbReference type="Proteomes" id="UP001174936">
    <property type="component" value="Unassembled WGS sequence"/>
</dbReference>
<protein>
    <submittedName>
        <fullName evidence="2">Uncharacterized protein</fullName>
    </submittedName>
</protein>
<evidence type="ECO:0000256" key="1">
    <source>
        <dbReference type="SAM" id="SignalP"/>
    </source>
</evidence>
<keyword evidence="3" id="KW-1185">Reference proteome</keyword>
<keyword evidence="1" id="KW-0732">Signal</keyword>